<dbReference type="InterPro" id="IPR005646">
    <property type="entry name" value="FapA"/>
</dbReference>
<dbReference type="Pfam" id="PF20250">
    <property type="entry name" value="FapA_N"/>
    <property type="match status" value="1"/>
</dbReference>
<accession>A0A2S6HMG4</accession>
<reference evidence="3 4" key="1">
    <citation type="submission" date="2018-02" db="EMBL/GenBank/DDBJ databases">
        <title>Genomic Encyclopedia of Archaeal and Bacterial Type Strains, Phase II (KMG-II): from individual species to whole genera.</title>
        <authorList>
            <person name="Goeker M."/>
        </authorList>
    </citation>
    <scope>NUCLEOTIDE SEQUENCE [LARGE SCALE GENOMIC DNA]</scope>
    <source>
        <strain evidence="3 4">DSM 3808</strain>
    </source>
</reference>
<evidence type="ECO:0000313" key="3">
    <source>
        <dbReference type="EMBL" id="PPK78671.1"/>
    </source>
</evidence>
<keyword evidence="4" id="KW-1185">Reference proteome</keyword>
<dbReference type="AlphaFoldDB" id="A0A2S6HMG4"/>
<dbReference type="PANTHER" id="PTHR38032:SF1">
    <property type="entry name" value="RNA-BINDING PROTEIN KHPB N-TERMINAL DOMAIN-CONTAINING PROTEIN"/>
    <property type="match status" value="1"/>
</dbReference>
<name>A0A2S6HMG4_9FIRM</name>
<evidence type="ECO:0000313" key="4">
    <source>
        <dbReference type="Proteomes" id="UP000237749"/>
    </source>
</evidence>
<organism evidence="3 4">
    <name type="scientific">Lacrimispora xylanisolvens</name>
    <dbReference type="NCBI Taxonomy" id="384636"/>
    <lineage>
        <taxon>Bacteria</taxon>
        <taxon>Bacillati</taxon>
        <taxon>Bacillota</taxon>
        <taxon>Clostridia</taxon>
        <taxon>Lachnospirales</taxon>
        <taxon>Lachnospiraceae</taxon>
        <taxon>Lacrimispora</taxon>
    </lineage>
</organism>
<feature type="compositionally biased region" description="Basic and acidic residues" evidence="1">
    <location>
        <begin position="27"/>
        <end position="38"/>
    </location>
</feature>
<evidence type="ECO:0000256" key="1">
    <source>
        <dbReference type="SAM" id="MobiDB-lite"/>
    </source>
</evidence>
<comment type="caution">
    <text evidence="3">The sequence shown here is derived from an EMBL/GenBank/DDBJ whole genome shotgun (WGS) entry which is preliminary data.</text>
</comment>
<dbReference type="InterPro" id="IPR046865">
    <property type="entry name" value="FapA_b_solenoid"/>
</dbReference>
<dbReference type="InterPro" id="IPR046866">
    <property type="entry name" value="FapA_N"/>
</dbReference>
<feature type="region of interest" description="Disordered" evidence="1">
    <location>
        <begin position="17"/>
        <end position="66"/>
    </location>
</feature>
<sequence>MKDKNRKGFFGLFQNVKRTSESLEENETPHLEPVKASESDNSGEDTTVTNDILSPDPVSDDEPDMKENAAPTLIWEPSDDPLILRVNEDLLEVERRQFAMKMKALSNIYKKNEVTTSESTDQPEPKAAQPHILISTDRMAAWIYVFSPLNGGSDIKEENLRSFLAQEHVKTGILEDTLKSIANEHIYDQVLLIAKGILARNGIDGSIKDHFDRVIQLAFEEDENGSVDYKNLNNIQAVKEGEVICEITPAIPGENGTTIEGQVYPCEIKGTPVAIPAGRNMQLTEDGTLIIAQKTGHVTFSNGKFNIDPLLKINGNIDNSTGNLDYDGDIFISGDVRNGFSVKATGAIDIRGSVEGAEIVARGPITIASGMSGNGRGTLTSESFIKCRYLEHCTVKAEGNVYAESIINSKVQSGEDIIVTTGIGVIIGGSLLAACNINANIIGSKVRRLITELIIANVPRNVEESSRLTRELEQLHHNLSEIRKNIIYLETVQRPDKQQLLDSLKQASDYLNIREQEITNRLTEIASTDSEQVGLIKCRQLLPVVRVRIGSSSLLIQEECSSSVLYKNSEGEITIGTN</sequence>
<feature type="domain" description="Flagellar Assembly Protein A N-terminal region" evidence="2">
    <location>
        <begin position="132"/>
        <end position="302"/>
    </location>
</feature>
<proteinExistence type="predicted"/>
<gene>
    <name evidence="3" type="ORF">BXY41_1131</name>
</gene>
<dbReference type="EMBL" id="PTJA01000013">
    <property type="protein sequence ID" value="PPK78671.1"/>
    <property type="molecule type" value="Genomic_DNA"/>
</dbReference>
<dbReference type="RefSeq" id="WP_170072496.1">
    <property type="nucleotide sequence ID" value="NZ_PTJA01000013.1"/>
</dbReference>
<protein>
    <recommendedName>
        <fullName evidence="2">Flagellar Assembly Protein A N-terminal region domain-containing protein</fullName>
    </recommendedName>
</protein>
<dbReference type="Pfam" id="PF03961">
    <property type="entry name" value="FapA"/>
    <property type="match status" value="1"/>
</dbReference>
<dbReference type="Proteomes" id="UP000237749">
    <property type="component" value="Unassembled WGS sequence"/>
</dbReference>
<evidence type="ECO:0000259" key="2">
    <source>
        <dbReference type="Pfam" id="PF20250"/>
    </source>
</evidence>
<dbReference type="PANTHER" id="PTHR38032">
    <property type="entry name" value="POLYMERASE-RELATED"/>
    <property type="match status" value="1"/>
</dbReference>